<accession>A0ABU0FI44</accession>
<evidence type="ECO:0000313" key="3">
    <source>
        <dbReference type="EMBL" id="MDQ0394284.1"/>
    </source>
</evidence>
<gene>
    <name evidence="3" type="ORF">J3R73_004076</name>
</gene>
<keyword evidence="2" id="KW-0732">Signal</keyword>
<reference evidence="3 4" key="1">
    <citation type="submission" date="2023-07" db="EMBL/GenBank/DDBJ databases">
        <title>Genomic Encyclopedia of Type Strains, Phase IV (KMG-IV): sequencing the most valuable type-strain genomes for metagenomic binning, comparative biology and taxonomic classification.</title>
        <authorList>
            <person name="Goeker M."/>
        </authorList>
    </citation>
    <scope>NUCLEOTIDE SEQUENCE [LARGE SCALE GENOMIC DNA]</scope>
    <source>
        <strain evidence="3 4">DSM 5896</strain>
    </source>
</reference>
<dbReference type="PANTHER" id="PTHR11102">
    <property type="entry name" value="SEL-1-LIKE PROTEIN"/>
    <property type="match status" value="1"/>
</dbReference>
<keyword evidence="4" id="KW-1185">Reference proteome</keyword>
<comment type="caution">
    <text evidence="3">The sequence shown here is derived from an EMBL/GenBank/DDBJ whole genome shotgun (WGS) entry which is preliminary data.</text>
</comment>
<feature type="chain" id="PRO_5046903591" evidence="2">
    <location>
        <begin position="26"/>
        <end position="397"/>
    </location>
</feature>
<dbReference type="PANTHER" id="PTHR11102:SF160">
    <property type="entry name" value="ERAD-ASSOCIATED E3 UBIQUITIN-PROTEIN LIGASE COMPONENT HRD3"/>
    <property type="match status" value="1"/>
</dbReference>
<name>A0ABU0FI44_9HYPH</name>
<feature type="signal peptide" evidence="2">
    <location>
        <begin position="1"/>
        <end position="25"/>
    </location>
</feature>
<feature type="repeat" description="TPR" evidence="1">
    <location>
        <begin position="96"/>
        <end position="129"/>
    </location>
</feature>
<dbReference type="SUPFAM" id="SSF81901">
    <property type="entry name" value="HCP-like"/>
    <property type="match status" value="2"/>
</dbReference>
<dbReference type="InterPro" id="IPR006597">
    <property type="entry name" value="Sel1-like"/>
</dbReference>
<dbReference type="InterPro" id="IPR019734">
    <property type="entry name" value="TPR_rpt"/>
</dbReference>
<dbReference type="SMART" id="SM00671">
    <property type="entry name" value="SEL1"/>
    <property type="match status" value="7"/>
</dbReference>
<proteinExistence type="predicted"/>
<dbReference type="Gene3D" id="1.25.40.10">
    <property type="entry name" value="Tetratricopeptide repeat domain"/>
    <property type="match status" value="1"/>
</dbReference>
<dbReference type="Proteomes" id="UP001237448">
    <property type="component" value="Unassembled WGS sequence"/>
</dbReference>
<dbReference type="RefSeq" id="WP_307431014.1">
    <property type="nucleotide sequence ID" value="NZ_JAUSVK010000001.1"/>
</dbReference>
<dbReference type="PROSITE" id="PS50005">
    <property type="entry name" value="TPR"/>
    <property type="match status" value="1"/>
</dbReference>
<dbReference type="Pfam" id="PF08238">
    <property type="entry name" value="Sel1"/>
    <property type="match status" value="7"/>
</dbReference>
<dbReference type="InterPro" id="IPR050767">
    <property type="entry name" value="Sel1_AlgK"/>
</dbReference>
<dbReference type="InterPro" id="IPR011990">
    <property type="entry name" value="TPR-like_helical_dom_sf"/>
</dbReference>
<evidence type="ECO:0000256" key="2">
    <source>
        <dbReference type="SAM" id="SignalP"/>
    </source>
</evidence>
<sequence length="397" mass="41730">MRRFRPAASGLLALCLVLTAGVAGAVNLTPPHGRHVPPLRLPPPVDPATLVTTCDSAAASPDDGQRTGPGVSTESLDANLALAQCGDAVRLYPTTARFHYQLGRARQKLGDYTGALESYRRAAELGSPIGAFSAAVMLRDGNGVVRDDDAAARLLAACADKGDPACLNALGYQYQQGLGVGRDPARAAALYRQAADGGLASAAVNLGFLYRDGEGVARDYAEAARLFRLAADKGDAVGSRNLALFYRDGLGVPKDEALAVTYFQQAADRGDEDALIKLAFAYISGSGVGRDAAKSFSYYQQAAGRGSSDGMAGLAYAYANGLGVAADGKMAAFWMLRALAAGNEYSFDQLANHWNAWNLDMRVATQAMLRDRGLYGGELNGTLNRETLAAIRRLAGR</sequence>
<keyword evidence="1" id="KW-0802">TPR repeat</keyword>
<protein>
    <submittedName>
        <fullName evidence="3">TPR repeat protein</fullName>
    </submittedName>
</protein>
<evidence type="ECO:0000256" key="1">
    <source>
        <dbReference type="PROSITE-ProRule" id="PRU00339"/>
    </source>
</evidence>
<evidence type="ECO:0000313" key="4">
    <source>
        <dbReference type="Proteomes" id="UP001237448"/>
    </source>
</evidence>
<organism evidence="3 4">
    <name type="scientific">Labrys monachus</name>
    <dbReference type="NCBI Taxonomy" id="217067"/>
    <lineage>
        <taxon>Bacteria</taxon>
        <taxon>Pseudomonadati</taxon>
        <taxon>Pseudomonadota</taxon>
        <taxon>Alphaproteobacteria</taxon>
        <taxon>Hyphomicrobiales</taxon>
        <taxon>Xanthobacteraceae</taxon>
        <taxon>Labrys</taxon>
    </lineage>
</organism>
<dbReference type="EMBL" id="JAUSVK010000001">
    <property type="protein sequence ID" value="MDQ0394284.1"/>
    <property type="molecule type" value="Genomic_DNA"/>
</dbReference>